<dbReference type="OrthoDB" id="2787676at2759"/>
<organism evidence="1 2">
    <name type="scientific">Carpinus fangiana</name>
    <dbReference type="NCBI Taxonomy" id="176857"/>
    <lineage>
        <taxon>Eukaryota</taxon>
        <taxon>Viridiplantae</taxon>
        <taxon>Streptophyta</taxon>
        <taxon>Embryophyta</taxon>
        <taxon>Tracheophyta</taxon>
        <taxon>Spermatophyta</taxon>
        <taxon>Magnoliopsida</taxon>
        <taxon>eudicotyledons</taxon>
        <taxon>Gunneridae</taxon>
        <taxon>Pentapetalae</taxon>
        <taxon>rosids</taxon>
        <taxon>fabids</taxon>
        <taxon>Fagales</taxon>
        <taxon>Betulaceae</taxon>
        <taxon>Carpinus</taxon>
    </lineage>
</organism>
<reference evidence="1 2" key="1">
    <citation type="submission" date="2019-06" db="EMBL/GenBank/DDBJ databases">
        <title>A chromosomal-level reference genome of Carpinus fangiana (Coryloideae, Betulaceae).</title>
        <authorList>
            <person name="Yang X."/>
            <person name="Wang Z."/>
            <person name="Zhang L."/>
            <person name="Hao G."/>
            <person name="Liu J."/>
            <person name="Yang Y."/>
        </authorList>
    </citation>
    <scope>NUCLEOTIDE SEQUENCE [LARGE SCALE GENOMIC DNA]</scope>
    <source>
        <strain evidence="1">Cfa_2016G</strain>
        <tissue evidence="1">Leaf</tissue>
    </source>
</reference>
<dbReference type="EMBL" id="VIBQ01000016">
    <property type="protein sequence ID" value="KAB8356451.1"/>
    <property type="molecule type" value="Genomic_DNA"/>
</dbReference>
<evidence type="ECO:0000313" key="2">
    <source>
        <dbReference type="Proteomes" id="UP000327013"/>
    </source>
</evidence>
<proteinExistence type="predicted"/>
<sequence>MGKKQWKILVKAVCSGDGWKKLIRPTVPVHGTAWPKTQPELQKYGIRFDYAGKFEKLNKTYHRFQAQVNAGKIPASWEDWRKRNGGTHAIVATIEVPEDGTADDVQEALEAVEDDLSA</sequence>
<dbReference type="AlphaFoldDB" id="A0A5N6KXA0"/>
<protein>
    <submittedName>
        <fullName evidence="1">Uncharacterized protein</fullName>
    </submittedName>
</protein>
<dbReference type="Proteomes" id="UP000327013">
    <property type="component" value="Unassembled WGS sequence"/>
</dbReference>
<name>A0A5N6KXA0_9ROSI</name>
<keyword evidence="2" id="KW-1185">Reference proteome</keyword>
<accession>A0A5N6KXA0</accession>
<comment type="caution">
    <text evidence="1">The sequence shown here is derived from an EMBL/GenBank/DDBJ whole genome shotgun (WGS) entry which is preliminary data.</text>
</comment>
<gene>
    <name evidence="1" type="ORF">FH972_024034</name>
</gene>
<evidence type="ECO:0000313" key="1">
    <source>
        <dbReference type="EMBL" id="KAB8356451.1"/>
    </source>
</evidence>